<reference evidence="8 9" key="1">
    <citation type="journal article" date="2000" name="Nature">
        <title>The genome sequence of the thermoacidophilic scavenger Thermoplasma acidophilum.</title>
        <authorList>
            <person name="Ruepp A."/>
            <person name="Graml W."/>
            <person name="Santos-Martinez M.L."/>
            <person name="Koretke K.K."/>
            <person name="Volker C."/>
            <person name="Mewes H.W."/>
            <person name="Frishman D."/>
            <person name="Stocker S."/>
            <person name="Lupas A.N."/>
            <person name="Baumeister W."/>
        </authorList>
    </citation>
    <scope>NUCLEOTIDE SEQUENCE [LARGE SCALE GENOMIC DNA]</scope>
    <source>
        <strain evidence="9">ATCC 25905 / DSM 1728 / JCM 9062 / NBRC 15155 / AMRC-C165</strain>
    </source>
</reference>
<feature type="transmembrane region" description="Helical" evidence="7">
    <location>
        <begin position="174"/>
        <end position="194"/>
    </location>
</feature>
<feature type="transmembrane region" description="Helical" evidence="7">
    <location>
        <begin position="434"/>
        <end position="452"/>
    </location>
</feature>
<keyword evidence="5 7" id="KW-1133">Transmembrane helix</keyword>
<sequence length="639" mass="72623">MQHMIDDDLWSTVRRLEFLGFTVIAYMLAYFLWTVYGYLDLFVDILQWTISMAGTFVAIYAMTEHSMKISKRSIYTLVVGNTAILIVIIIKFGLFSPIFDPLILFLGFVDYYLMRDTVKPKLGDPDRFARIFAAVMISLMSIISAFMRPSYITGIAAAVLIIAGAISYFRLNYLVYPALIGSVILFALSILPLYPKFGTDELALDYYAAIMILHGTNPYIPIVMSNAFAYLHFQISMTTPLSTGGYVETFSYPVLAALVFIPSIIMHFDPTLTVLAFTMAMYLIVAIYFLRKGMIISSVLSIAIMAVNVNMVSFADGSVPDAIWAFFLMASLMTIERPKLSAAMYGVSISIKQIPWIVLPFLIYFIYREKGRRAAIEYIAISIGILLLANAYFIIKEPHYFISSILSPEISSLIGVGQGISILSIAGFYQLSPIYFTILFIFSIVFLFLIYARHYDALKYTFPIFPLFIFFFNYRDLYNYLLFWPFIAFAFLPQLKIGDKARKIRIGLKRLALYSVIFVAVAGIVSVPLHSQSSFSITSVSNIEQRSYYVVQMNVNVSYTGDQISQMQFRFLPYGYLGNLNGLMWDVKSYESGKNWINFTIEPLFQQSMLNVNYSYKLVAYYGNEQAFYSLDLPSIFSG</sequence>
<proteinExistence type="predicted"/>
<keyword evidence="3" id="KW-0808">Transferase</keyword>
<dbReference type="Pfam" id="PF09594">
    <property type="entry name" value="GT87"/>
    <property type="match status" value="1"/>
</dbReference>
<protein>
    <submittedName>
        <fullName evidence="8">Hypothetical membrane protein</fullName>
    </submittedName>
</protein>
<feature type="transmembrane region" description="Helical" evidence="7">
    <location>
        <begin position="511"/>
        <end position="529"/>
    </location>
</feature>
<evidence type="ECO:0000256" key="6">
    <source>
        <dbReference type="ARBA" id="ARBA00023136"/>
    </source>
</evidence>
<dbReference type="EnsemblBacteria" id="CAC11992">
    <property type="protein sequence ID" value="CAC11992"/>
    <property type="gene ID" value="CAC11992"/>
</dbReference>
<feature type="transmembrane region" description="Helical" evidence="7">
    <location>
        <begin position="407"/>
        <end position="428"/>
    </location>
</feature>
<dbReference type="STRING" id="273075.gene:9572077"/>
<feature type="transmembrane region" description="Helical" evidence="7">
    <location>
        <begin position="271"/>
        <end position="290"/>
    </location>
</feature>
<organism evidence="8 9">
    <name type="scientific">Thermoplasma acidophilum (strain ATCC 25905 / DSM 1728 / JCM 9062 / NBRC 15155 / AMRC-C165)</name>
    <dbReference type="NCBI Taxonomy" id="273075"/>
    <lineage>
        <taxon>Archaea</taxon>
        <taxon>Methanobacteriati</taxon>
        <taxon>Thermoplasmatota</taxon>
        <taxon>Thermoplasmata</taxon>
        <taxon>Thermoplasmatales</taxon>
        <taxon>Thermoplasmataceae</taxon>
        <taxon>Thermoplasma</taxon>
    </lineage>
</organism>
<keyword evidence="2" id="KW-1003">Cell membrane</keyword>
<keyword evidence="6 7" id="KW-0472">Membrane</keyword>
<evidence type="ECO:0000313" key="9">
    <source>
        <dbReference type="Proteomes" id="UP000001024"/>
    </source>
</evidence>
<dbReference type="InParanoid" id="Q9HJV0"/>
<evidence type="ECO:0000256" key="5">
    <source>
        <dbReference type="ARBA" id="ARBA00022989"/>
    </source>
</evidence>
<feature type="transmembrane region" description="Helical" evidence="7">
    <location>
        <begin position="245"/>
        <end position="265"/>
    </location>
</feature>
<feature type="transmembrane region" description="Helical" evidence="7">
    <location>
        <begin position="45"/>
        <end position="62"/>
    </location>
</feature>
<dbReference type="HOGENOM" id="CLU_428045_0_0_2"/>
<dbReference type="Proteomes" id="UP000001024">
    <property type="component" value="Chromosome"/>
</dbReference>
<evidence type="ECO:0000256" key="3">
    <source>
        <dbReference type="ARBA" id="ARBA00022679"/>
    </source>
</evidence>
<evidence type="ECO:0000256" key="1">
    <source>
        <dbReference type="ARBA" id="ARBA00004651"/>
    </source>
</evidence>
<evidence type="ECO:0000256" key="4">
    <source>
        <dbReference type="ARBA" id="ARBA00022692"/>
    </source>
</evidence>
<feature type="transmembrane region" description="Helical" evidence="7">
    <location>
        <begin position="127"/>
        <end position="145"/>
    </location>
</feature>
<comment type="subcellular location">
    <subcellularLocation>
        <location evidence="1">Cell membrane</location>
        <topology evidence="1">Multi-pass membrane protein</topology>
    </subcellularLocation>
</comment>
<dbReference type="AlphaFoldDB" id="Q9HJV0"/>
<keyword evidence="9" id="KW-1185">Reference proteome</keyword>
<dbReference type="eggNOG" id="arCOG03701">
    <property type="taxonomic scope" value="Archaea"/>
</dbReference>
<evidence type="ECO:0000256" key="7">
    <source>
        <dbReference type="SAM" id="Phobius"/>
    </source>
</evidence>
<evidence type="ECO:0000256" key="2">
    <source>
        <dbReference type="ARBA" id="ARBA00022475"/>
    </source>
</evidence>
<accession>Q9HJV0</accession>
<feature type="transmembrane region" description="Helical" evidence="7">
    <location>
        <begin position="74"/>
        <end position="92"/>
    </location>
</feature>
<feature type="transmembrane region" description="Helical" evidence="7">
    <location>
        <begin position="18"/>
        <end position="39"/>
    </location>
</feature>
<feature type="transmembrane region" description="Helical" evidence="7">
    <location>
        <begin position="378"/>
        <end position="395"/>
    </location>
</feature>
<feature type="transmembrane region" description="Helical" evidence="7">
    <location>
        <begin position="342"/>
        <end position="366"/>
    </location>
</feature>
<dbReference type="GO" id="GO:0016758">
    <property type="term" value="F:hexosyltransferase activity"/>
    <property type="evidence" value="ECO:0007669"/>
    <property type="project" value="InterPro"/>
</dbReference>
<feature type="transmembrane region" description="Helical" evidence="7">
    <location>
        <begin position="295"/>
        <end position="312"/>
    </location>
</feature>
<dbReference type="PaxDb" id="273075-Ta0863"/>
<evidence type="ECO:0000313" key="8">
    <source>
        <dbReference type="EMBL" id="CAC11992.1"/>
    </source>
</evidence>
<name>Q9HJV0_THEAC</name>
<gene>
    <name evidence="8" type="ordered locus">Ta0863</name>
</gene>
<feature type="transmembrane region" description="Helical" evidence="7">
    <location>
        <begin position="151"/>
        <end position="169"/>
    </location>
</feature>
<feature type="transmembrane region" description="Helical" evidence="7">
    <location>
        <begin position="98"/>
        <end position="115"/>
    </location>
</feature>
<dbReference type="KEGG" id="tac:Ta0863"/>
<feature type="transmembrane region" description="Helical" evidence="7">
    <location>
        <begin position="206"/>
        <end position="233"/>
    </location>
</feature>
<dbReference type="InterPro" id="IPR018584">
    <property type="entry name" value="GT87"/>
</dbReference>
<keyword evidence="4 7" id="KW-0812">Transmembrane</keyword>
<dbReference type="EMBL" id="AL445065">
    <property type="protein sequence ID" value="CAC11992.1"/>
    <property type="molecule type" value="Genomic_DNA"/>
</dbReference>
<dbReference type="GO" id="GO:0005886">
    <property type="term" value="C:plasma membrane"/>
    <property type="evidence" value="ECO:0007669"/>
    <property type="project" value="UniProtKB-SubCell"/>
</dbReference>